<dbReference type="InterPro" id="IPR001680">
    <property type="entry name" value="WD40_rpt"/>
</dbReference>
<dbReference type="GO" id="GO:0006364">
    <property type="term" value="P:rRNA processing"/>
    <property type="evidence" value="ECO:0007669"/>
    <property type="project" value="TreeGrafter"/>
</dbReference>
<dbReference type="PROSITE" id="PS50082">
    <property type="entry name" value="WD_REPEATS_2"/>
    <property type="match status" value="2"/>
</dbReference>
<dbReference type="PROSITE" id="PS50294">
    <property type="entry name" value="WD_REPEATS_REGION"/>
    <property type="match status" value="2"/>
</dbReference>
<feature type="repeat" description="WD" evidence="3">
    <location>
        <begin position="266"/>
        <end position="300"/>
    </location>
</feature>
<evidence type="ECO:0000256" key="1">
    <source>
        <dbReference type="ARBA" id="ARBA00022574"/>
    </source>
</evidence>
<name>A0A2P2I1H0_9CRUS</name>
<keyword evidence="2" id="KW-0677">Repeat</keyword>
<dbReference type="PANTHER" id="PTHR18763">
    <property type="entry name" value="WD-REPEAT PROTEIN 18"/>
    <property type="match status" value="1"/>
</dbReference>
<dbReference type="EMBL" id="IACT01002082">
    <property type="protein sequence ID" value="LAC21385.1"/>
    <property type="molecule type" value="mRNA"/>
</dbReference>
<feature type="repeat" description="WD" evidence="3">
    <location>
        <begin position="119"/>
        <end position="152"/>
    </location>
</feature>
<evidence type="ECO:0000256" key="2">
    <source>
        <dbReference type="ARBA" id="ARBA00022737"/>
    </source>
</evidence>
<dbReference type="SMART" id="SM00320">
    <property type="entry name" value="WD40"/>
    <property type="match status" value="6"/>
</dbReference>
<evidence type="ECO:0000313" key="4">
    <source>
        <dbReference type="EMBL" id="LAB67887.1"/>
    </source>
</evidence>
<dbReference type="Pfam" id="PF00400">
    <property type="entry name" value="WD40"/>
    <property type="match status" value="3"/>
</dbReference>
<dbReference type="InterPro" id="IPR015943">
    <property type="entry name" value="WD40/YVTN_repeat-like_dom_sf"/>
</dbReference>
<reference evidence="4" key="2">
    <citation type="journal article" date="2018" name="Biosci. Biotechnol. Biochem.">
        <title>Polysaccharide hydrolase of the hadal zone amphipods Hirondellea gigas.</title>
        <authorList>
            <person name="Kobayashi H."/>
            <person name="Nagahama T."/>
            <person name="Arai W."/>
            <person name="Sasagawa Y."/>
            <person name="Umeda M."/>
            <person name="Hayashi T."/>
            <person name="Nikaido I."/>
            <person name="Watanabe H."/>
            <person name="Oguri K."/>
            <person name="Kitazato H."/>
            <person name="Fujioka K."/>
            <person name="Kido Y."/>
            <person name="Takami H."/>
        </authorList>
    </citation>
    <scope>NUCLEOTIDE SEQUENCE</scope>
    <source>
        <tissue evidence="4">Whole body</tissue>
    </source>
</reference>
<dbReference type="AlphaFoldDB" id="A0A2P2I1H0"/>
<evidence type="ECO:0000313" key="5">
    <source>
        <dbReference type="EMBL" id="LAC21385.1"/>
    </source>
</evidence>
<dbReference type="EMBL" id="IACF01002225">
    <property type="protein sequence ID" value="LAB67887.1"/>
    <property type="molecule type" value="mRNA"/>
</dbReference>
<reference evidence="5" key="1">
    <citation type="submission" date="2017-11" db="EMBL/GenBank/DDBJ databases">
        <title>The sensing device of the deep-sea amphipod.</title>
        <authorList>
            <person name="Kobayashi H."/>
            <person name="Nagahama T."/>
            <person name="Arai W."/>
            <person name="Sasagawa Y."/>
            <person name="Umeda M."/>
            <person name="Hayashi T."/>
            <person name="Nikaido I."/>
            <person name="Watanabe H."/>
            <person name="Oguri K."/>
            <person name="Kitazato H."/>
            <person name="Fujioka K."/>
            <person name="Kido Y."/>
            <person name="Takami H."/>
        </authorList>
    </citation>
    <scope>NUCLEOTIDE SEQUENCE</scope>
    <source>
        <tissue evidence="5">Whole body</tissue>
    </source>
</reference>
<protein>
    <submittedName>
        <fullName evidence="4 5">WD repeat-containing protein 18-like</fullName>
    </submittedName>
</protein>
<sequence length="420" mass="45170">MDEIINAVIVTAPNFGSYTAQVYDALTGTTLHTYKGLNAASSTLAVTGPDRVLLCACKDRPQVQAWQMHSHDSLDVRISLPGRVTAMAVSPSQPTTLVAAIGEVLHVYSLESGCRLALVRRHFQPVTCVTFFPCGGYFVSAGEDGFLYVWSMAAVLKQSTEGKNAQNIQPYKQLGQHSDKVTSVRVSGGTQGRLVSTSCDHSARVYDLYTMALLHTVVWSSEITTAAISGMATRLALASITGHIAVVDLYPYNESQTIKLTDELSTLCHEGPVNSVSLLLSGCTVVSAGEDGEVKVWAVEECNTGALTSLSTTDSNRVNAPRVRLALQRTIHRSKGPVTNMAVLMINRKAFMKQMEDASSCVQQFVSLHGGSCLDAPVTVTAPPVAKRTCLDADTAQHIVNFSLQHCSEQTQALQFLMKG</sequence>
<keyword evidence="1 3" id="KW-0853">WD repeat</keyword>
<dbReference type="Gene3D" id="2.130.10.10">
    <property type="entry name" value="YVTN repeat-like/Quinoprotein amine dehydrogenase"/>
    <property type="match status" value="2"/>
</dbReference>
<dbReference type="GO" id="GO:0005656">
    <property type="term" value="C:nuclear pre-replicative complex"/>
    <property type="evidence" value="ECO:0007669"/>
    <property type="project" value="TreeGrafter"/>
</dbReference>
<dbReference type="InterPro" id="IPR045227">
    <property type="entry name" value="WDR18/Ipi3/RID3"/>
</dbReference>
<organism evidence="4">
    <name type="scientific">Hirondellea gigas</name>
    <dbReference type="NCBI Taxonomy" id="1518452"/>
    <lineage>
        <taxon>Eukaryota</taxon>
        <taxon>Metazoa</taxon>
        <taxon>Ecdysozoa</taxon>
        <taxon>Arthropoda</taxon>
        <taxon>Crustacea</taxon>
        <taxon>Multicrustacea</taxon>
        <taxon>Malacostraca</taxon>
        <taxon>Eumalacostraca</taxon>
        <taxon>Peracarida</taxon>
        <taxon>Amphipoda</taxon>
        <taxon>Amphilochidea</taxon>
        <taxon>Lysianassida</taxon>
        <taxon>Lysianassidira</taxon>
        <taxon>Lysianassoidea</taxon>
        <taxon>Lysianassidae</taxon>
        <taxon>Hirondellea</taxon>
    </lineage>
</organism>
<evidence type="ECO:0000256" key="3">
    <source>
        <dbReference type="PROSITE-ProRule" id="PRU00221"/>
    </source>
</evidence>
<dbReference type="InterPro" id="IPR011047">
    <property type="entry name" value="Quinoprotein_ADH-like_sf"/>
</dbReference>
<dbReference type="PANTHER" id="PTHR18763:SF0">
    <property type="entry name" value="WD REPEAT-CONTAINING PROTEIN 18"/>
    <property type="match status" value="1"/>
</dbReference>
<dbReference type="GO" id="GO:0120330">
    <property type="term" value="C:rixosome complex"/>
    <property type="evidence" value="ECO:0007669"/>
    <property type="project" value="TreeGrafter"/>
</dbReference>
<dbReference type="SUPFAM" id="SSF50998">
    <property type="entry name" value="Quinoprotein alcohol dehydrogenase-like"/>
    <property type="match status" value="1"/>
</dbReference>
<proteinExistence type="evidence at transcript level"/>
<dbReference type="GO" id="GO:0006261">
    <property type="term" value="P:DNA-templated DNA replication"/>
    <property type="evidence" value="ECO:0007669"/>
    <property type="project" value="TreeGrafter"/>
</dbReference>
<accession>A0A2P2I1H0</accession>